<protein>
    <submittedName>
        <fullName evidence="2">Nuclear transport factor 2 family protein</fullName>
    </submittedName>
</protein>
<evidence type="ECO:0000313" key="3">
    <source>
        <dbReference type="Proteomes" id="UP001212498"/>
    </source>
</evidence>
<evidence type="ECO:0000259" key="1">
    <source>
        <dbReference type="Pfam" id="PF13577"/>
    </source>
</evidence>
<dbReference type="SUPFAM" id="SSF54427">
    <property type="entry name" value="NTF2-like"/>
    <property type="match status" value="1"/>
</dbReference>
<dbReference type="EMBL" id="JAPNUD010000175">
    <property type="protein sequence ID" value="MDA0646137.1"/>
    <property type="molecule type" value="Genomic_DNA"/>
</dbReference>
<dbReference type="InterPro" id="IPR032710">
    <property type="entry name" value="NTF2-like_dom_sf"/>
</dbReference>
<dbReference type="InterPro" id="IPR037401">
    <property type="entry name" value="SnoaL-like"/>
</dbReference>
<dbReference type="Pfam" id="PF13577">
    <property type="entry name" value="SnoaL_4"/>
    <property type="match status" value="1"/>
</dbReference>
<gene>
    <name evidence="2" type="ORF">OUY24_36390</name>
</gene>
<comment type="caution">
    <text evidence="2">The sequence shown here is derived from an EMBL/GenBank/DDBJ whole genome shotgun (WGS) entry which is preliminary data.</text>
</comment>
<evidence type="ECO:0000313" key="2">
    <source>
        <dbReference type="EMBL" id="MDA0646137.1"/>
    </source>
</evidence>
<dbReference type="RefSeq" id="WP_148031072.1">
    <property type="nucleotide sequence ID" value="NZ_BAABFD010000037.1"/>
</dbReference>
<organism evidence="2 3">
    <name type="scientific">Nonomuraea ferruginea</name>
    <dbReference type="NCBI Taxonomy" id="46174"/>
    <lineage>
        <taxon>Bacteria</taxon>
        <taxon>Bacillati</taxon>
        <taxon>Actinomycetota</taxon>
        <taxon>Actinomycetes</taxon>
        <taxon>Streptosporangiales</taxon>
        <taxon>Streptosporangiaceae</taxon>
        <taxon>Nonomuraea</taxon>
    </lineage>
</organism>
<dbReference type="Proteomes" id="UP001212498">
    <property type="component" value="Unassembled WGS sequence"/>
</dbReference>
<reference evidence="2 3" key="1">
    <citation type="submission" date="2022-11" db="EMBL/GenBank/DDBJ databases">
        <title>Nonomuraea corallina sp. nov., a new species of the genus Nonomuraea isolated from sea side sediment in Thai sea.</title>
        <authorList>
            <person name="Ngamcharungchit C."/>
            <person name="Matsumoto A."/>
            <person name="Suriyachadkun C."/>
            <person name="Panbangred W."/>
            <person name="Inahashi Y."/>
            <person name="Intra B."/>
        </authorList>
    </citation>
    <scope>NUCLEOTIDE SEQUENCE [LARGE SCALE GENOMIC DNA]</scope>
    <source>
        <strain evidence="2 3">DSM 43553</strain>
    </source>
</reference>
<accession>A0ABT4T9F2</accession>
<name>A0ABT4T9F2_9ACTN</name>
<sequence length="171" mass="19267">MSDLESRIRRLEDLEEIRGLAVRYGFAVDERDLDGVCALFTEDAELRTMSGPGKGKGVAAIAAYFGGRFAALGPTNHFTHGHVVDFDDEDPDVATGLVSSHAEVWRDGAPMITALRYHDRYRRGPDGWRFSERVQAYMYFVDVREYPQALGDRLRMRAGDPWKKADWPAGL</sequence>
<feature type="domain" description="SnoaL-like" evidence="1">
    <location>
        <begin position="9"/>
        <end position="133"/>
    </location>
</feature>
<keyword evidence="3" id="KW-1185">Reference proteome</keyword>
<proteinExistence type="predicted"/>
<dbReference type="Gene3D" id="3.10.450.50">
    <property type="match status" value="1"/>
</dbReference>